<keyword evidence="2" id="KW-0223">Dioxygenase</keyword>
<evidence type="ECO:0000313" key="3">
    <source>
        <dbReference type="Proteomes" id="UP000528734"/>
    </source>
</evidence>
<evidence type="ECO:0000313" key="2">
    <source>
        <dbReference type="EMBL" id="NOJ48338.1"/>
    </source>
</evidence>
<name>A0A7Y4H6M6_9BRAD</name>
<dbReference type="InterPro" id="IPR008775">
    <property type="entry name" value="Phytyl_CoA_dOase-like"/>
</dbReference>
<dbReference type="AlphaFoldDB" id="A0A7Y4H6M6"/>
<reference evidence="2 3" key="1">
    <citation type="submission" date="2020-03" db="EMBL/GenBank/DDBJ databases">
        <title>Bradyrhizobium diversity isolated from nodules of Muelleranthus trifoliolatus.</title>
        <authorList>
            <person name="Klepa M."/>
            <person name="Helene L."/>
            <person name="Hungria M."/>
        </authorList>
    </citation>
    <scope>NUCLEOTIDE SEQUENCE [LARGE SCALE GENOMIC DNA]</scope>
    <source>
        <strain evidence="2 3">WSM 1744</strain>
    </source>
</reference>
<dbReference type="GO" id="GO:0005506">
    <property type="term" value="F:iron ion binding"/>
    <property type="evidence" value="ECO:0007669"/>
    <property type="project" value="UniProtKB-ARBA"/>
</dbReference>
<dbReference type="SUPFAM" id="SSF51197">
    <property type="entry name" value="Clavaminate synthase-like"/>
    <property type="match status" value="1"/>
</dbReference>
<dbReference type="EMBL" id="JAAVLW010000005">
    <property type="protein sequence ID" value="NOJ48338.1"/>
    <property type="molecule type" value="Genomic_DNA"/>
</dbReference>
<organism evidence="2 3">
    <name type="scientific">Bradyrhizobium archetypum</name>
    <dbReference type="NCBI Taxonomy" id="2721160"/>
    <lineage>
        <taxon>Bacteria</taxon>
        <taxon>Pseudomonadati</taxon>
        <taxon>Pseudomonadota</taxon>
        <taxon>Alphaproteobacteria</taxon>
        <taxon>Hyphomicrobiales</taxon>
        <taxon>Nitrobacteraceae</taxon>
        <taxon>Bradyrhizobium</taxon>
    </lineage>
</organism>
<dbReference type="PANTHER" id="PTHR20883:SF48">
    <property type="entry name" value="ECTOINE DIOXYGENASE"/>
    <property type="match status" value="1"/>
</dbReference>
<evidence type="ECO:0000256" key="1">
    <source>
        <dbReference type="ARBA" id="ARBA00001954"/>
    </source>
</evidence>
<gene>
    <name evidence="2" type="ORF">HCN50_19140</name>
</gene>
<keyword evidence="3" id="KW-1185">Reference proteome</keyword>
<comment type="caution">
    <text evidence="2">The sequence shown here is derived from an EMBL/GenBank/DDBJ whole genome shotgun (WGS) entry which is preliminary data.</text>
</comment>
<dbReference type="Gene3D" id="2.60.120.620">
    <property type="entry name" value="q2cbj1_9rhob like domain"/>
    <property type="match status" value="1"/>
</dbReference>
<accession>A0A7Y4H6M6</accession>
<dbReference type="Pfam" id="PF05721">
    <property type="entry name" value="PhyH"/>
    <property type="match status" value="1"/>
</dbReference>
<proteinExistence type="predicted"/>
<dbReference type="RefSeq" id="WP_171711189.1">
    <property type="nucleotide sequence ID" value="NZ_JAAVLW010000005.1"/>
</dbReference>
<protein>
    <submittedName>
        <fullName evidence="2">Phytanoyl-CoA dioxygenase family protein</fullName>
    </submittedName>
</protein>
<keyword evidence="2" id="KW-0560">Oxidoreductase</keyword>
<comment type="cofactor">
    <cofactor evidence="1">
        <name>Fe(2+)</name>
        <dbReference type="ChEBI" id="CHEBI:29033"/>
    </cofactor>
</comment>
<sequence length="273" mass="30259">MSGSSGFAVEGFTTIPALFEERNLREIERQVQRQLSLPHDPIMNRVGNDLIPLRWNDAIVTRLLEETSALDRIRSAVAAADLRWISAYISSKGGSTPALLWHQDWWCWDHAISFAPAAPQIAVLCYLSDTDRQTGALRVLPGSHRRGLPIHAELPEPHSAAAEQLAPDHPALGDHEGQVTLSLSRGDAAVVDYRLLHGTHPNRSLLRRDALLLSFAPNWRSLPESIRAHLAMHPALPSIDERPAIARWGEEIFPRYDGTPASLQINRVAPLHG</sequence>
<dbReference type="Proteomes" id="UP000528734">
    <property type="component" value="Unassembled WGS sequence"/>
</dbReference>
<dbReference type="GO" id="GO:0016706">
    <property type="term" value="F:2-oxoglutarate-dependent dioxygenase activity"/>
    <property type="evidence" value="ECO:0007669"/>
    <property type="project" value="UniProtKB-ARBA"/>
</dbReference>
<dbReference type="PANTHER" id="PTHR20883">
    <property type="entry name" value="PHYTANOYL-COA DIOXYGENASE DOMAIN CONTAINING 1"/>
    <property type="match status" value="1"/>
</dbReference>